<feature type="domain" description="RING-type" evidence="11">
    <location>
        <begin position="22"/>
        <end position="63"/>
    </location>
</feature>
<dbReference type="OrthoDB" id="6105938at2759"/>
<keyword evidence="3" id="KW-0677">Repeat</keyword>
<reference evidence="13" key="1">
    <citation type="submission" date="2022-01" db="EMBL/GenBank/DDBJ databases">
        <authorList>
            <person name="King R."/>
        </authorList>
    </citation>
    <scope>NUCLEOTIDE SEQUENCE</scope>
</reference>
<evidence type="ECO:0000313" key="13">
    <source>
        <dbReference type="EMBL" id="CAG9766094.1"/>
    </source>
</evidence>
<dbReference type="Gene3D" id="3.40.50.10190">
    <property type="entry name" value="BRCT domain"/>
    <property type="match status" value="2"/>
</dbReference>
<dbReference type="PROSITE" id="PS00518">
    <property type="entry name" value="ZF_RING_1"/>
    <property type="match status" value="1"/>
</dbReference>
<evidence type="ECO:0000256" key="4">
    <source>
        <dbReference type="ARBA" id="ARBA00022763"/>
    </source>
</evidence>
<dbReference type="GO" id="GO:0070531">
    <property type="term" value="C:BRCA1-A complex"/>
    <property type="evidence" value="ECO:0007669"/>
    <property type="project" value="TreeGrafter"/>
</dbReference>
<keyword evidence="2" id="KW-0479">Metal-binding</keyword>
<evidence type="ECO:0000259" key="11">
    <source>
        <dbReference type="PROSITE" id="PS50089"/>
    </source>
</evidence>
<dbReference type="GO" id="GO:0045944">
    <property type="term" value="P:positive regulation of transcription by RNA polymerase II"/>
    <property type="evidence" value="ECO:0007669"/>
    <property type="project" value="TreeGrafter"/>
</dbReference>
<evidence type="ECO:0000256" key="2">
    <source>
        <dbReference type="ARBA" id="ARBA00022723"/>
    </source>
</evidence>
<dbReference type="GO" id="GO:0031436">
    <property type="term" value="C:BRCA1-BARD1 complex"/>
    <property type="evidence" value="ECO:0007669"/>
    <property type="project" value="TreeGrafter"/>
</dbReference>
<dbReference type="PANTHER" id="PTHR13763">
    <property type="entry name" value="BREAST CANCER TYPE 1 SUSCEPTIBILITY PROTEIN BRCA1"/>
    <property type="match status" value="1"/>
</dbReference>
<dbReference type="InterPro" id="IPR013083">
    <property type="entry name" value="Znf_RING/FYVE/PHD"/>
</dbReference>
<evidence type="ECO:0000313" key="14">
    <source>
        <dbReference type="Proteomes" id="UP001152799"/>
    </source>
</evidence>
<feature type="domain" description="BRCT" evidence="12">
    <location>
        <begin position="1266"/>
        <end position="1367"/>
    </location>
</feature>
<keyword evidence="4" id="KW-0227">DNA damage</keyword>
<keyword evidence="6" id="KW-0862">Zinc</keyword>
<feature type="region of interest" description="Disordered" evidence="10">
    <location>
        <begin position="556"/>
        <end position="584"/>
    </location>
</feature>
<dbReference type="Gene3D" id="3.30.40.10">
    <property type="entry name" value="Zinc/RING finger domain, C3HC4 (zinc finger)"/>
    <property type="match status" value="1"/>
</dbReference>
<evidence type="ECO:0000256" key="10">
    <source>
        <dbReference type="SAM" id="MobiDB-lite"/>
    </source>
</evidence>
<dbReference type="InterPro" id="IPR036420">
    <property type="entry name" value="BRCT_dom_sf"/>
</dbReference>
<dbReference type="Pfam" id="PF13920">
    <property type="entry name" value="zf-C3HC4_3"/>
    <property type="match status" value="1"/>
</dbReference>
<feature type="region of interest" description="Disordered" evidence="10">
    <location>
        <begin position="273"/>
        <end position="303"/>
    </location>
</feature>
<comment type="subcellular location">
    <subcellularLocation>
        <location evidence="1">Nucleus</location>
    </subcellularLocation>
</comment>
<dbReference type="SUPFAM" id="SSF52113">
    <property type="entry name" value="BRCT domain"/>
    <property type="match status" value="2"/>
</dbReference>
<feature type="region of interest" description="Disordered" evidence="10">
    <location>
        <begin position="319"/>
        <end position="390"/>
    </location>
</feature>
<keyword evidence="14" id="KW-1185">Reference proteome</keyword>
<dbReference type="InterPro" id="IPR001841">
    <property type="entry name" value="Znf_RING"/>
</dbReference>
<feature type="region of interest" description="Disordered" evidence="10">
    <location>
        <begin position="114"/>
        <end position="142"/>
    </location>
</feature>
<dbReference type="Proteomes" id="UP001152799">
    <property type="component" value="Chromosome 3"/>
</dbReference>
<feature type="compositionally biased region" description="Polar residues" evidence="10">
    <location>
        <begin position="122"/>
        <end position="131"/>
    </location>
</feature>
<accession>A0A9N9MJL0</accession>
<dbReference type="SUPFAM" id="SSF57850">
    <property type="entry name" value="RING/U-box"/>
    <property type="match status" value="1"/>
</dbReference>
<dbReference type="GO" id="GO:0000724">
    <property type="term" value="P:double-strand break repair via homologous recombination"/>
    <property type="evidence" value="ECO:0007669"/>
    <property type="project" value="TreeGrafter"/>
</dbReference>
<evidence type="ECO:0000256" key="5">
    <source>
        <dbReference type="ARBA" id="ARBA00022771"/>
    </source>
</evidence>
<evidence type="ECO:0000256" key="9">
    <source>
        <dbReference type="PROSITE-ProRule" id="PRU00175"/>
    </source>
</evidence>
<organism evidence="13 14">
    <name type="scientific">Ceutorhynchus assimilis</name>
    <name type="common">cabbage seed weevil</name>
    <dbReference type="NCBI Taxonomy" id="467358"/>
    <lineage>
        <taxon>Eukaryota</taxon>
        <taxon>Metazoa</taxon>
        <taxon>Ecdysozoa</taxon>
        <taxon>Arthropoda</taxon>
        <taxon>Hexapoda</taxon>
        <taxon>Insecta</taxon>
        <taxon>Pterygota</taxon>
        <taxon>Neoptera</taxon>
        <taxon>Endopterygota</taxon>
        <taxon>Coleoptera</taxon>
        <taxon>Polyphaga</taxon>
        <taxon>Cucujiformia</taxon>
        <taxon>Curculionidae</taxon>
        <taxon>Ceutorhynchinae</taxon>
        <taxon>Ceutorhynchus</taxon>
    </lineage>
</organism>
<evidence type="ECO:0000259" key="12">
    <source>
        <dbReference type="PROSITE" id="PS50172"/>
    </source>
</evidence>
<dbReference type="InterPro" id="IPR017907">
    <property type="entry name" value="Znf_RING_CS"/>
</dbReference>
<keyword evidence="7" id="KW-0234">DNA repair</keyword>
<sequence length="1397" mass="157728">MNQQQLERVSEILLSLTKKIECPICLSHIENSVELDCSHRFCETCLRKLRAIQESKPSCPICKNQISKRAPIYKDRICDVLGRFTNQACQLIKEKYAIGVEEVCSKNTDIGRVIETSPRDTPASTRNNKNSPGAAEQPKKKKLNFEFPDESNKITSWLDYNQKKWESVTQQYNTMAVPDPEVDSFDMLSVSQLPPRINKKIKQRILHSLTAEDHKVSKASSKRYKSLNDGLDEDGNYNIGDVASETIVKQVELKVIQNMLEDECLANMEQLAQNRTESTPEKNPKLHETNNKKLTISSMTSDDGWNRIRDVKKTLEKREPQKLKIVLEDQDNGNKKKSPTKNSNKNKSPIGQGSNKKSNAVPSRMISIPPEIKIQEKEATAPKDTRPENQANRLGELGSYIDEHIHNDEITPNKSTRHNIDKENEDEDLFFLPTQLTPQNVARQYNLHFVPPAAKSLTDNNNIALILREELKSCIANAVKFNDAIGPKLVDCFTNLLSYAKKLQPKKVLNKSAQTMTENNFSVGVQTDALNFGEKGTQTSIHGLLDSVQKTHVNGSPLFDKINTNGNRSSKTSKRKLNLDEKEDSSEIVGATLSKPSKRINKLQVGDGNSEKTFPWDNMKENQENNISLSSALECSLHSVRNFQKSTRESQKSFKRIRTPPPDSDSDEENPSKRKFLKDYLTVEFVESDKLDGDDDDNEELIPEKCDPIIIDWIAKNAHNSQTIPAIEIVPNKKPTAKSQKSEYVFTANDVFEENLNKFDKEISMMDKTSEKSVKRQKQKSPEHVFTGDDDFEENLEQLDNELFKNEQTSKTYNTELDLVDNTPIVNLKLRSNEKNPPTQILSKGAALKTPTGLINTEDVDLFDKAPSTLNRNLPSETEKCSDDVAILLEDLHEDDFLTDNMDHTENVEAEGKNDKCTFDDDMEDELQNIPLTNFQKDAKDEEKRLTILQNIRLRSPDKTVGDDIYIDSADDEEILDATPKKKNSSNCRSTEDLLEVLDINEEAMIDMLIAPPEGFEDKAPIVETPAILNSPISQKDNRSFSRRQNRLPSVQGLTEFIVTPDEQAHQESQQPKTQESLTFVGPMRSPKGATQQGSMLPPSRRSLKETRIGESGAAKCETQPKYTPLVSTPRSAIKKPVIMTSTPNQKSILNFTSPSQSLLQKRKPCIMWSRIPSKDAGVFAQLENKKLVTTSKVFTPSVTHLVVKDGRISSHTAKTLHAMAAGIWVVRYEWAEDCLKMQKIVAEDSYEALDSSGEPGPRRARLARGKKSLFKGFKFYLAMPLVTLNKKQLEAIIELTGGEVAQDLGSMLDNEEQLRIILIESSVMKETQTEQFDTWGEIYKAATVDLQWFSDCISQFKLISFRPYLVLDDEDVILNLNNYFPPSLLATVPYTLSDSI</sequence>
<dbReference type="InterPro" id="IPR031099">
    <property type="entry name" value="BRCA1-associated"/>
</dbReference>
<dbReference type="PROSITE" id="PS50089">
    <property type="entry name" value="ZF_RING_2"/>
    <property type="match status" value="1"/>
</dbReference>
<dbReference type="GO" id="GO:0004842">
    <property type="term" value="F:ubiquitin-protein transferase activity"/>
    <property type="evidence" value="ECO:0007669"/>
    <property type="project" value="TreeGrafter"/>
</dbReference>
<evidence type="ECO:0000256" key="7">
    <source>
        <dbReference type="ARBA" id="ARBA00023204"/>
    </source>
</evidence>
<evidence type="ECO:0000256" key="3">
    <source>
        <dbReference type="ARBA" id="ARBA00022737"/>
    </source>
</evidence>
<dbReference type="SMART" id="SM00184">
    <property type="entry name" value="RING"/>
    <property type="match status" value="1"/>
</dbReference>
<feature type="compositionally biased region" description="Polar residues" evidence="10">
    <location>
        <begin position="292"/>
        <end position="303"/>
    </location>
</feature>
<feature type="compositionally biased region" description="Polar residues" evidence="10">
    <location>
        <begin position="349"/>
        <end position="361"/>
    </location>
</feature>
<keyword evidence="5 9" id="KW-0863">Zinc-finger</keyword>
<gene>
    <name evidence="13" type="ORF">CEUTPL_LOCUS6685</name>
</gene>
<dbReference type="PANTHER" id="PTHR13763:SF0">
    <property type="entry name" value="BREAST CANCER TYPE 1 SUSCEPTIBILITY PROTEIN"/>
    <property type="match status" value="1"/>
</dbReference>
<dbReference type="PROSITE" id="PS50172">
    <property type="entry name" value="BRCT"/>
    <property type="match status" value="2"/>
</dbReference>
<protein>
    <recommendedName>
        <fullName evidence="15">RING-type E3 ubiquitin transferase BRCA1</fullName>
    </recommendedName>
</protein>
<keyword evidence="8" id="KW-0539">Nucleus</keyword>
<dbReference type="GO" id="GO:0008270">
    <property type="term" value="F:zinc ion binding"/>
    <property type="evidence" value="ECO:0007669"/>
    <property type="project" value="UniProtKB-KW"/>
</dbReference>
<evidence type="ECO:0008006" key="15">
    <source>
        <dbReference type="Google" id="ProtNLM"/>
    </source>
</evidence>
<proteinExistence type="predicted"/>
<evidence type="ECO:0000256" key="8">
    <source>
        <dbReference type="ARBA" id="ARBA00023242"/>
    </source>
</evidence>
<dbReference type="EMBL" id="OU892279">
    <property type="protein sequence ID" value="CAG9766094.1"/>
    <property type="molecule type" value="Genomic_DNA"/>
</dbReference>
<name>A0A9N9MJL0_9CUCU</name>
<dbReference type="InterPro" id="IPR001357">
    <property type="entry name" value="BRCT_dom"/>
</dbReference>
<feature type="region of interest" description="Disordered" evidence="10">
    <location>
        <begin position="644"/>
        <end position="673"/>
    </location>
</feature>
<feature type="domain" description="BRCT" evidence="12">
    <location>
        <begin position="1191"/>
        <end position="1249"/>
    </location>
</feature>
<feature type="region of interest" description="Disordered" evidence="10">
    <location>
        <begin position="1085"/>
        <end position="1118"/>
    </location>
</feature>
<evidence type="ECO:0000256" key="6">
    <source>
        <dbReference type="ARBA" id="ARBA00022833"/>
    </source>
</evidence>
<feature type="compositionally biased region" description="Basic and acidic residues" evidence="10">
    <location>
        <begin position="373"/>
        <end position="387"/>
    </location>
</feature>
<evidence type="ECO:0000256" key="1">
    <source>
        <dbReference type="ARBA" id="ARBA00004123"/>
    </source>
</evidence>
<feature type="compositionally biased region" description="Basic and acidic residues" evidence="10">
    <location>
        <begin position="278"/>
        <end position="291"/>
    </location>
</feature>